<proteinExistence type="predicted"/>
<evidence type="ECO:0008006" key="4">
    <source>
        <dbReference type="Google" id="ProtNLM"/>
    </source>
</evidence>
<organism evidence="2 3">
    <name type="scientific">Chitinophaga barathri</name>
    <dbReference type="NCBI Taxonomy" id="1647451"/>
    <lineage>
        <taxon>Bacteria</taxon>
        <taxon>Pseudomonadati</taxon>
        <taxon>Bacteroidota</taxon>
        <taxon>Chitinophagia</taxon>
        <taxon>Chitinophagales</taxon>
        <taxon>Chitinophagaceae</taxon>
        <taxon>Chitinophaga</taxon>
    </lineage>
</organism>
<dbReference type="AlphaFoldDB" id="A0A3N4M5U9"/>
<feature type="transmembrane region" description="Helical" evidence="1">
    <location>
        <begin position="225"/>
        <end position="243"/>
    </location>
</feature>
<evidence type="ECO:0000313" key="2">
    <source>
        <dbReference type="EMBL" id="RPD38684.1"/>
    </source>
</evidence>
<name>A0A3N4M5U9_9BACT</name>
<dbReference type="RefSeq" id="WP_120518770.1">
    <property type="nucleotide sequence ID" value="NZ_QXZY01000014.1"/>
</dbReference>
<dbReference type="EMBL" id="RMBX01000014">
    <property type="protein sequence ID" value="RPD38684.1"/>
    <property type="molecule type" value="Genomic_DNA"/>
</dbReference>
<comment type="caution">
    <text evidence="2">The sequence shown here is derived from an EMBL/GenBank/DDBJ whole genome shotgun (WGS) entry which is preliminary data.</text>
</comment>
<keyword evidence="1" id="KW-0472">Membrane</keyword>
<protein>
    <recommendedName>
        <fullName evidence="4">Beta-carotene 15,15'-monooxygenase</fullName>
    </recommendedName>
</protein>
<feature type="transmembrane region" description="Helical" evidence="1">
    <location>
        <begin position="255"/>
        <end position="275"/>
    </location>
</feature>
<feature type="transmembrane region" description="Helical" evidence="1">
    <location>
        <begin position="145"/>
        <end position="170"/>
    </location>
</feature>
<keyword evidence="1" id="KW-0812">Transmembrane</keyword>
<feature type="transmembrane region" description="Helical" evidence="1">
    <location>
        <begin position="177"/>
        <end position="200"/>
    </location>
</feature>
<accession>A0A3N4M5U9</accession>
<dbReference type="Proteomes" id="UP000279089">
    <property type="component" value="Unassembled WGS sequence"/>
</dbReference>
<feature type="transmembrane region" description="Helical" evidence="1">
    <location>
        <begin position="59"/>
        <end position="77"/>
    </location>
</feature>
<feature type="transmembrane region" description="Helical" evidence="1">
    <location>
        <begin position="281"/>
        <end position="299"/>
    </location>
</feature>
<sequence>MIKFFRSGNPLTVLLLFIYLLFVKFYYLIHPAVYQADGSEGLLYTEITGWLEGIAGKSALFYTCLALLLQFLQALLFTRIINNHRLFSKDTYLPAMCFLLFTSLLEGWNVFSPALIVNTVMLWIFSSISDLYMRSSARDVAFNMGFALGLCGLVYFPSVLFLALLLLSLLIMRAFRLAEWIIGLLGIICPFYLLGTYLFLTNRTELILDMPRISFHLPMITDYKVWGALITNLLFFVIGWLMLQRTFKKMLIQGRKIWATVVIYVLVAMLIPLFSGHFSPNYWVLAVLPISLFAGNVFWTVTNNTIANVIHVILLVYVIVMQYFSH</sequence>
<feature type="transmembrane region" description="Helical" evidence="1">
    <location>
        <begin position="306"/>
        <end position="324"/>
    </location>
</feature>
<feature type="transmembrane region" description="Helical" evidence="1">
    <location>
        <begin position="12"/>
        <end position="29"/>
    </location>
</feature>
<gene>
    <name evidence="2" type="ORF">EG028_23520</name>
</gene>
<keyword evidence="1" id="KW-1133">Transmembrane helix</keyword>
<feature type="transmembrane region" description="Helical" evidence="1">
    <location>
        <begin position="98"/>
        <end position="125"/>
    </location>
</feature>
<dbReference type="OrthoDB" id="1115611at2"/>
<keyword evidence="3" id="KW-1185">Reference proteome</keyword>
<evidence type="ECO:0000313" key="3">
    <source>
        <dbReference type="Proteomes" id="UP000279089"/>
    </source>
</evidence>
<reference evidence="3" key="1">
    <citation type="submission" date="2018-11" db="EMBL/GenBank/DDBJ databases">
        <title>Chitinophaga lutea sp.nov., isolate from arsenic contaminated soil.</title>
        <authorList>
            <person name="Zong Y."/>
        </authorList>
    </citation>
    <scope>NUCLEOTIDE SEQUENCE [LARGE SCALE GENOMIC DNA]</scope>
    <source>
        <strain evidence="3">YLT18</strain>
    </source>
</reference>
<evidence type="ECO:0000256" key="1">
    <source>
        <dbReference type="SAM" id="Phobius"/>
    </source>
</evidence>